<keyword evidence="1 4" id="KW-0808">Transferase</keyword>
<dbReference type="EMBL" id="JBHTAJ010000021">
    <property type="protein sequence ID" value="MFC7180599.1"/>
    <property type="molecule type" value="Genomic_DNA"/>
</dbReference>
<evidence type="ECO:0000313" key="5">
    <source>
        <dbReference type="Proteomes" id="UP001596435"/>
    </source>
</evidence>
<protein>
    <submittedName>
        <fullName evidence="4">GNAT family N-acetyltransferase</fullName>
        <ecNumber evidence="4">2.3.1.-</ecNumber>
    </submittedName>
</protein>
<name>A0ABW2FWY4_9ACTN</name>
<feature type="domain" description="N-acetyltransferase" evidence="3">
    <location>
        <begin position="1"/>
        <end position="162"/>
    </location>
</feature>
<comment type="caution">
    <text evidence="4">The sequence shown here is derived from an EMBL/GenBank/DDBJ whole genome shotgun (WGS) entry which is preliminary data.</text>
</comment>
<reference evidence="5" key="1">
    <citation type="journal article" date="2019" name="Int. J. Syst. Evol. Microbiol.">
        <title>The Global Catalogue of Microorganisms (GCM) 10K type strain sequencing project: providing services to taxonomists for standard genome sequencing and annotation.</title>
        <authorList>
            <consortium name="The Broad Institute Genomics Platform"/>
            <consortium name="The Broad Institute Genome Sequencing Center for Infectious Disease"/>
            <person name="Wu L."/>
            <person name="Ma J."/>
        </authorList>
    </citation>
    <scope>NUCLEOTIDE SEQUENCE [LARGE SCALE GENOMIC DNA]</scope>
    <source>
        <strain evidence="5">CGMCC 1.12859</strain>
    </source>
</reference>
<dbReference type="SUPFAM" id="SSF55729">
    <property type="entry name" value="Acyl-CoA N-acyltransferases (Nat)"/>
    <property type="match status" value="1"/>
</dbReference>
<dbReference type="Pfam" id="PF00583">
    <property type="entry name" value="Acetyltransf_1"/>
    <property type="match status" value="1"/>
</dbReference>
<dbReference type="PANTHER" id="PTHR43877">
    <property type="entry name" value="AMINOALKYLPHOSPHONATE N-ACETYLTRANSFERASE-RELATED-RELATED"/>
    <property type="match status" value="1"/>
</dbReference>
<keyword evidence="2 4" id="KW-0012">Acyltransferase</keyword>
<evidence type="ECO:0000256" key="2">
    <source>
        <dbReference type="ARBA" id="ARBA00023315"/>
    </source>
</evidence>
<dbReference type="GO" id="GO:0016746">
    <property type="term" value="F:acyltransferase activity"/>
    <property type="evidence" value="ECO:0007669"/>
    <property type="project" value="UniProtKB-KW"/>
</dbReference>
<dbReference type="InterPro" id="IPR016181">
    <property type="entry name" value="Acyl_CoA_acyltransferase"/>
</dbReference>
<sequence length="165" mass="17266">MRDSAPGLADLLLDAVRGGASLGFPATLTTAEASAWWRARADAVEGGHLLVWATGAPGAFTGTVSLALAELPNSRHRAEVAKLMVHHAARGRGLGRHLLALVEAAALRAGRTLLVLDTETGSAAERLYRAAGWTPLGSIPDYATDPAGTLRPTTVYYKHLFTTGT</sequence>
<evidence type="ECO:0000256" key="1">
    <source>
        <dbReference type="ARBA" id="ARBA00022679"/>
    </source>
</evidence>
<dbReference type="InterPro" id="IPR050832">
    <property type="entry name" value="Bact_Acetyltransf"/>
</dbReference>
<dbReference type="EC" id="2.3.1.-" evidence="4"/>
<evidence type="ECO:0000259" key="3">
    <source>
        <dbReference type="PROSITE" id="PS51186"/>
    </source>
</evidence>
<proteinExistence type="predicted"/>
<organism evidence="4 5">
    <name type="scientific">Kitasatospora paranensis</name>
    <dbReference type="NCBI Taxonomy" id="258053"/>
    <lineage>
        <taxon>Bacteria</taxon>
        <taxon>Bacillati</taxon>
        <taxon>Actinomycetota</taxon>
        <taxon>Actinomycetes</taxon>
        <taxon>Kitasatosporales</taxon>
        <taxon>Streptomycetaceae</taxon>
        <taxon>Kitasatospora</taxon>
    </lineage>
</organism>
<dbReference type="Proteomes" id="UP001596435">
    <property type="component" value="Unassembled WGS sequence"/>
</dbReference>
<dbReference type="PROSITE" id="PS51186">
    <property type="entry name" value="GNAT"/>
    <property type="match status" value="1"/>
</dbReference>
<evidence type="ECO:0000313" key="4">
    <source>
        <dbReference type="EMBL" id="MFC7180599.1"/>
    </source>
</evidence>
<dbReference type="InterPro" id="IPR000182">
    <property type="entry name" value="GNAT_dom"/>
</dbReference>
<dbReference type="RefSeq" id="WP_380231172.1">
    <property type="nucleotide sequence ID" value="NZ_JBHSVH010000002.1"/>
</dbReference>
<dbReference type="PANTHER" id="PTHR43877:SF2">
    <property type="entry name" value="AMINOALKYLPHOSPHONATE N-ACETYLTRANSFERASE-RELATED"/>
    <property type="match status" value="1"/>
</dbReference>
<gene>
    <name evidence="4" type="ORF">ACFQMG_13650</name>
</gene>
<dbReference type="Gene3D" id="3.40.630.30">
    <property type="match status" value="1"/>
</dbReference>
<accession>A0ABW2FWY4</accession>
<keyword evidence="5" id="KW-1185">Reference proteome</keyword>